<dbReference type="Gene3D" id="4.10.1180.10">
    <property type="entry name" value="tm1086 domain"/>
    <property type="match status" value="1"/>
</dbReference>
<dbReference type="Pfam" id="PF14505">
    <property type="entry name" value="DUF4438"/>
    <property type="match status" value="1"/>
</dbReference>
<evidence type="ECO:0000313" key="4">
    <source>
        <dbReference type="Proteomes" id="UP000322294"/>
    </source>
</evidence>
<dbReference type="EMBL" id="VNHO01000003">
    <property type="protein sequence ID" value="TYP58526.1"/>
    <property type="molecule type" value="Genomic_DNA"/>
</dbReference>
<dbReference type="AlphaFoldDB" id="A0A5S5AZX9"/>
<protein>
    <submittedName>
        <fullName evidence="3">Uncharacterized protein DUF4438</fullName>
    </submittedName>
</protein>
<evidence type="ECO:0000259" key="2">
    <source>
        <dbReference type="Pfam" id="PF20999"/>
    </source>
</evidence>
<evidence type="ECO:0000313" key="3">
    <source>
        <dbReference type="EMBL" id="TYP58526.1"/>
    </source>
</evidence>
<gene>
    <name evidence="3" type="ORF">LZ11_00372</name>
</gene>
<accession>A0A5S5AZX9</accession>
<dbReference type="Proteomes" id="UP000322294">
    <property type="component" value="Unassembled WGS sequence"/>
</dbReference>
<organism evidence="3 4">
    <name type="scientific">Thermosediminibacter litoriperuensis</name>
    <dbReference type="NCBI Taxonomy" id="291989"/>
    <lineage>
        <taxon>Bacteria</taxon>
        <taxon>Bacillati</taxon>
        <taxon>Bacillota</taxon>
        <taxon>Clostridia</taxon>
        <taxon>Thermosediminibacterales</taxon>
        <taxon>Thermosediminibacteraceae</taxon>
        <taxon>Thermosediminibacter</taxon>
    </lineage>
</organism>
<dbReference type="OrthoDB" id="596789at2"/>
<comment type="caution">
    <text evidence="3">The sequence shown here is derived from an EMBL/GenBank/DDBJ whole genome shotgun (WGS) entry which is preliminary data.</text>
</comment>
<dbReference type="InterPro" id="IPR044909">
    <property type="entry name" value="TM_1086_sf"/>
</dbReference>
<dbReference type="InterPro" id="IPR048399">
    <property type="entry name" value="DUF4438_C"/>
</dbReference>
<dbReference type="RefSeq" id="WP_148866093.1">
    <property type="nucleotide sequence ID" value="NZ_VNHO01000003.1"/>
</dbReference>
<dbReference type="InterPro" id="IPR044910">
    <property type="entry name" value="TM_1086_SG_dom"/>
</dbReference>
<evidence type="ECO:0000259" key="1">
    <source>
        <dbReference type="Pfam" id="PF14505"/>
    </source>
</evidence>
<dbReference type="InterPro" id="IPR029433">
    <property type="entry name" value="DUF4438_N"/>
</dbReference>
<keyword evidence="4" id="KW-1185">Reference proteome</keyword>
<reference evidence="3 4" key="1">
    <citation type="submission" date="2019-07" db="EMBL/GenBank/DDBJ databases">
        <title>Genomic Encyclopedia of Type Strains, Phase I: the one thousand microbial genomes (KMG-I) project.</title>
        <authorList>
            <person name="Kyrpides N."/>
        </authorList>
    </citation>
    <scope>NUCLEOTIDE SEQUENCE [LARGE SCALE GENOMIC DNA]</scope>
    <source>
        <strain evidence="3 4">DSM 16647</strain>
    </source>
</reference>
<dbReference type="Gene3D" id="2.40.10.170">
    <property type="match status" value="1"/>
</dbReference>
<feature type="domain" description="DUF4438" evidence="1">
    <location>
        <begin position="27"/>
        <end position="158"/>
    </location>
</feature>
<dbReference type="Pfam" id="PF20999">
    <property type="entry name" value="DUF4438_C"/>
    <property type="match status" value="1"/>
</dbReference>
<sequence length="289" mass="31154">MLRTNIEKTVIQSVQGKIHHPIAASPFRIGYDGSVNILPATGGITYNVSLGDPAFGLSGDHIEPGVSIRNEDKNENNALMMLSCIGNDARVVTGDAKGAKGVVIGKHGGIEHVILQFKKEDMEKMAVDDKILIKAWGQGLKLLDYPEIVVMNIDPRLFLNIPIIEENGILKVPVVAEAPAHLMGSGLGAATAFSGDYDIMTGDKDEILNLGLDQLRFGDLVLLKDCDNTYGRGYLKGAVTIGIVIHSDCVKMGHGPGITTIMTCKTTKIKGIIDKNANIMNYIDYLNLE</sequence>
<proteinExistence type="predicted"/>
<dbReference type="Gene3D" id="2.102.30.10">
    <property type="entry name" value="tm1086 (SG structure) domain"/>
    <property type="match status" value="1"/>
</dbReference>
<name>A0A5S5AZX9_9FIRM</name>
<feature type="domain" description="DUF4438" evidence="2">
    <location>
        <begin position="161"/>
        <end position="283"/>
    </location>
</feature>